<keyword evidence="10" id="KW-1185">Reference proteome</keyword>
<evidence type="ECO:0000313" key="10">
    <source>
        <dbReference type="Proteomes" id="UP000785200"/>
    </source>
</evidence>
<evidence type="ECO:0000256" key="8">
    <source>
        <dbReference type="SAM" id="MobiDB-lite"/>
    </source>
</evidence>
<feature type="transmembrane region" description="Helical" evidence="7">
    <location>
        <begin position="49"/>
        <end position="69"/>
    </location>
</feature>
<evidence type="ECO:0000256" key="2">
    <source>
        <dbReference type="ARBA" id="ARBA00005550"/>
    </source>
</evidence>
<dbReference type="GO" id="GO:0016020">
    <property type="term" value="C:membrane"/>
    <property type="evidence" value="ECO:0007669"/>
    <property type="project" value="UniProtKB-SubCell"/>
</dbReference>
<dbReference type="PANTHER" id="PTHR40021:SF1">
    <property type="entry name" value="DEFECT AT LOW TEMPERATURE PROTEIN 1"/>
    <property type="match status" value="1"/>
</dbReference>
<keyword evidence="4 7" id="KW-0812">Transmembrane</keyword>
<accession>A0A9P7B0Y2</accession>
<dbReference type="InterPro" id="IPR038869">
    <property type="entry name" value="DLT1"/>
</dbReference>
<feature type="compositionally biased region" description="Polar residues" evidence="8">
    <location>
        <begin position="433"/>
        <end position="443"/>
    </location>
</feature>
<evidence type="ECO:0000256" key="1">
    <source>
        <dbReference type="ARBA" id="ARBA00002489"/>
    </source>
</evidence>
<comment type="subcellular location">
    <subcellularLocation>
        <location evidence="7">Membrane</location>
        <topology evidence="7">Multi-pass membrane protein</topology>
    </subcellularLocation>
</comment>
<evidence type="ECO:0000313" key="9">
    <source>
        <dbReference type="EMBL" id="KAG0652635.1"/>
    </source>
</evidence>
<feature type="transmembrane region" description="Helical" evidence="7">
    <location>
        <begin position="7"/>
        <end position="29"/>
    </location>
</feature>
<gene>
    <name evidence="7" type="primary">DLT1</name>
    <name evidence="9" type="ORF">D0Z07_0691</name>
</gene>
<dbReference type="EMBL" id="VNKQ01000002">
    <property type="protein sequence ID" value="KAG0652635.1"/>
    <property type="molecule type" value="Genomic_DNA"/>
</dbReference>
<dbReference type="Proteomes" id="UP000785200">
    <property type="component" value="Unassembled WGS sequence"/>
</dbReference>
<dbReference type="PANTHER" id="PTHR40021">
    <property type="entry name" value="DEFECT AT LOW TEMPERATURE PROTEIN 1"/>
    <property type="match status" value="1"/>
</dbReference>
<organism evidence="9 10">
    <name type="scientific">Hyphodiscus hymeniophilus</name>
    <dbReference type="NCBI Taxonomy" id="353542"/>
    <lineage>
        <taxon>Eukaryota</taxon>
        <taxon>Fungi</taxon>
        <taxon>Dikarya</taxon>
        <taxon>Ascomycota</taxon>
        <taxon>Pezizomycotina</taxon>
        <taxon>Leotiomycetes</taxon>
        <taxon>Helotiales</taxon>
        <taxon>Hyphodiscaceae</taxon>
        <taxon>Hyphodiscus</taxon>
    </lineage>
</organism>
<reference evidence="9" key="1">
    <citation type="submission" date="2019-07" db="EMBL/GenBank/DDBJ databases">
        <title>Hyphodiscus hymeniophilus genome sequencing and assembly.</title>
        <authorList>
            <person name="Kramer G."/>
            <person name="Nodwell J."/>
        </authorList>
    </citation>
    <scope>NUCLEOTIDE SEQUENCE</scope>
    <source>
        <strain evidence="9">ATCC 34498</strain>
    </source>
</reference>
<keyword evidence="6 7" id="KW-0472">Membrane</keyword>
<feature type="compositionally biased region" description="Basic and acidic residues" evidence="8">
    <location>
        <begin position="361"/>
        <end position="374"/>
    </location>
</feature>
<feature type="compositionally biased region" description="Polar residues" evidence="8">
    <location>
        <begin position="389"/>
        <end position="407"/>
    </location>
</feature>
<feature type="region of interest" description="Disordered" evidence="8">
    <location>
        <begin position="318"/>
        <end position="452"/>
    </location>
</feature>
<comment type="similarity">
    <text evidence="2 7">Belongs to the DLT1 family.</text>
</comment>
<feature type="compositionally biased region" description="Low complexity" evidence="8">
    <location>
        <begin position="418"/>
        <end position="430"/>
    </location>
</feature>
<feature type="compositionally biased region" description="Low complexity" evidence="8">
    <location>
        <begin position="329"/>
        <end position="349"/>
    </location>
</feature>
<dbReference type="OrthoDB" id="4096362at2759"/>
<keyword evidence="5 7" id="KW-1133">Transmembrane helix</keyword>
<comment type="function">
    <text evidence="1 7">Required for growth under high-pressure and low-temperature conditions.</text>
</comment>
<dbReference type="AlphaFoldDB" id="A0A9P7B0Y2"/>
<sequence>MKRFRIFVWLYRGFFFLLYLVLGVLLVITPGDVIVQVRDNNNTINQVRYYVVISGSYGATFVLAGWIYLNRIMSNRSALRDIPKTYIPIGKGEVSKNTRQMIEAGLRRSAAIAWESRPRTGTHTTTIVNEPDTKDGYVGIHEAEPEPPKKGKQKEHTFLHRHRSNTEKDEHMVEIPPYKPVWGEITHNGWSSPTCPDLPNIQYTTVILELPHLIEARAVSMAPPDPGSAPNSPKPDFQAVDILQRPVAMGLRDYISHLTSIGVFTGPANDFLAAYEHARFAPEPITEAEFRSLMALFADLLRNIQPLDPATIASLNLESPESDIDDDASSTSTSRSRSIASAHRPSSRSGSEGTIRTAPSRRAEADGSPTKRPEFSTAPATPRSRKSQKSQTRVPFSRSATMNSFAQSRRPYTGSSGGSSESLRSSSQGSVIRLSNTNESGQLPYTLMIPGV</sequence>
<comment type="caution">
    <text evidence="9">The sequence shown here is derived from an EMBL/GenBank/DDBJ whole genome shotgun (WGS) entry which is preliminary data.</text>
</comment>
<name>A0A9P7B0Y2_9HELO</name>
<proteinExistence type="inferred from homology"/>
<evidence type="ECO:0000256" key="4">
    <source>
        <dbReference type="ARBA" id="ARBA00022692"/>
    </source>
</evidence>
<evidence type="ECO:0000256" key="6">
    <source>
        <dbReference type="ARBA" id="ARBA00023136"/>
    </source>
</evidence>
<protein>
    <recommendedName>
        <fullName evidence="3 7">Defect at low temperature protein 1</fullName>
    </recommendedName>
</protein>
<evidence type="ECO:0000256" key="7">
    <source>
        <dbReference type="RuleBase" id="RU367100"/>
    </source>
</evidence>
<evidence type="ECO:0000256" key="5">
    <source>
        <dbReference type="ARBA" id="ARBA00022989"/>
    </source>
</evidence>
<evidence type="ECO:0000256" key="3">
    <source>
        <dbReference type="ARBA" id="ARBA00021353"/>
    </source>
</evidence>